<dbReference type="SUPFAM" id="SSF53474">
    <property type="entry name" value="alpha/beta-Hydrolases"/>
    <property type="match status" value="1"/>
</dbReference>
<protein>
    <submittedName>
        <fullName evidence="4">Cephalosporin-C deacetylase</fullName>
    </submittedName>
</protein>
<dbReference type="AlphaFoldDB" id="A0A1T4MUH7"/>
<dbReference type="GO" id="GO:0005976">
    <property type="term" value="P:polysaccharide metabolic process"/>
    <property type="evidence" value="ECO:0007669"/>
    <property type="project" value="TreeGrafter"/>
</dbReference>
<reference evidence="5" key="1">
    <citation type="submission" date="2017-02" db="EMBL/GenBank/DDBJ databases">
        <authorList>
            <person name="Varghese N."/>
            <person name="Submissions S."/>
        </authorList>
    </citation>
    <scope>NUCLEOTIDE SEQUENCE [LARGE SCALE GENOMIC DNA]</scope>
    <source>
        <strain evidence="5">DSM 15739</strain>
    </source>
</reference>
<dbReference type="EMBL" id="FUWO01000014">
    <property type="protein sequence ID" value="SJZ70642.1"/>
    <property type="molecule type" value="Genomic_DNA"/>
</dbReference>
<feature type="domain" description="Acetyl xylan esterase" evidence="3">
    <location>
        <begin position="1"/>
        <end position="308"/>
    </location>
</feature>
<gene>
    <name evidence="4" type="ORF">SAMN02746011_01550</name>
</gene>
<evidence type="ECO:0000256" key="2">
    <source>
        <dbReference type="PIRSR" id="PIRSR639069-2"/>
    </source>
</evidence>
<accession>A0A1T4MUH7</accession>
<dbReference type="GO" id="GO:0052689">
    <property type="term" value="F:carboxylic ester hydrolase activity"/>
    <property type="evidence" value="ECO:0007669"/>
    <property type="project" value="TreeGrafter"/>
</dbReference>
<dbReference type="InterPro" id="IPR008391">
    <property type="entry name" value="AXE1_dom"/>
</dbReference>
<evidence type="ECO:0000313" key="4">
    <source>
        <dbReference type="EMBL" id="SJZ70642.1"/>
    </source>
</evidence>
<dbReference type="InterPro" id="IPR029058">
    <property type="entry name" value="AB_hydrolase_fold"/>
</dbReference>
<feature type="active site" description="Charge relay system" evidence="1">
    <location>
        <position position="301"/>
    </location>
</feature>
<feature type="active site" description="Charge relay system" evidence="1">
    <location>
        <position position="272"/>
    </location>
</feature>
<dbReference type="Proteomes" id="UP000189941">
    <property type="component" value="Unassembled WGS sequence"/>
</dbReference>
<keyword evidence="5" id="KW-1185">Reference proteome</keyword>
<dbReference type="InterPro" id="IPR039069">
    <property type="entry name" value="CE7"/>
</dbReference>
<feature type="active site" description="Nucleophile" evidence="1">
    <location>
        <position position="182"/>
    </location>
</feature>
<dbReference type="PANTHER" id="PTHR40111">
    <property type="entry name" value="CEPHALOSPORIN-C DEACETYLASE"/>
    <property type="match status" value="1"/>
</dbReference>
<evidence type="ECO:0000259" key="3">
    <source>
        <dbReference type="Pfam" id="PF05448"/>
    </source>
</evidence>
<dbReference type="OrthoDB" id="9770528at2"/>
<dbReference type="RefSeq" id="WP_078756263.1">
    <property type="nucleotide sequence ID" value="NZ_FUWO01000014.1"/>
</dbReference>
<dbReference type="PANTHER" id="PTHR40111:SF1">
    <property type="entry name" value="CEPHALOSPORIN-C DEACETYLASE"/>
    <property type="match status" value="1"/>
</dbReference>
<name>A0A1T4MUH7_9LACT</name>
<proteinExistence type="predicted"/>
<feature type="binding site" evidence="2">
    <location>
        <position position="91"/>
    </location>
    <ligand>
        <name>substrate</name>
    </ligand>
</feature>
<organism evidence="4 5">
    <name type="scientific">Globicatella sulfidifaciens DSM 15739</name>
    <dbReference type="NCBI Taxonomy" id="1121925"/>
    <lineage>
        <taxon>Bacteria</taxon>
        <taxon>Bacillati</taxon>
        <taxon>Bacillota</taxon>
        <taxon>Bacilli</taxon>
        <taxon>Lactobacillales</taxon>
        <taxon>Aerococcaceae</taxon>
        <taxon>Globicatella</taxon>
    </lineage>
</organism>
<dbReference type="Gene3D" id="3.40.50.1820">
    <property type="entry name" value="alpha/beta hydrolase"/>
    <property type="match status" value="1"/>
</dbReference>
<dbReference type="STRING" id="1121925.SAMN02746011_01550"/>
<evidence type="ECO:0000256" key="1">
    <source>
        <dbReference type="PIRSR" id="PIRSR639069-1"/>
    </source>
</evidence>
<evidence type="ECO:0000313" key="5">
    <source>
        <dbReference type="Proteomes" id="UP000189941"/>
    </source>
</evidence>
<sequence>MYIKDLMDDWGSYQGSQKRPLDFDQFWKESKLEVDQLGLSYRLERHELYSNVAEAFDLIFWGVDGAEVHAQFVKPIKVDGKIPMILQFHGYHTNSGDWTDKIGYAAEGYASLSLDVRGQGGLSQDNTQTKGGTLKGHIIRGVDEGKENLLFRKVFQDIYQLTQIAFSMEFIDTEKIYATGASQGGAQAIVCAALKPEIKKVFVCYPFLSDYREAYRLDVNNSAYEEIAYWFRFRDPLHEKEEKLFSVLDYIDIQYFASLIEAEVIWAMGLEDRVCHPKTQFATYNQINSQKELIILPEYGHEYLPKFGEIIRKKLYEDRG</sequence>
<dbReference type="Pfam" id="PF05448">
    <property type="entry name" value="AXE1"/>
    <property type="match status" value="1"/>
</dbReference>